<dbReference type="AlphaFoldDB" id="A0A087M730"/>
<proteinExistence type="inferred from homology"/>
<comment type="subcellular location">
    <subcellularLocation>
        <location evidence="1 7">Cell membrane</location>
        <topology evidence="1 7">Multi-pass membrane protein</topology>
    </subcellularLocation>
</comment>
<gene>
    <name evidence="9" type="ORF">JP75_00540</name>
</gene>
<name>A0A087M730_9HYPH</name>
<evidence type="ECO:0000313" key="10">
    <source>
        <dbReference type="Proteomes" id="UP000028981"/>
    </source>
</evidence>
<protein>
    <submittedName>
        <fullName evidence="9">ABC transporter permease</fullName>
    </submittedName>
</protein>
<dbReference type="InterPro" id="IPR035906">
    <property type="entry name" value="MetI-like_sf"/>
</dbReference>
<dbReference type="InterPro" id="IPR050901">
    <property type="entry name" value="BP-dep_ABC_trans_perm"/>
</dbReference>
<dbReference type="SUPFAM" id="SSF161098">
    <property type="entry name" value="MetI-like"/>
    <property type="match status" value="1"/>
</dbReference>
<keyword evidence="3" id="KW-1003">Cell membrane</keyword>
<feature type="transmembrane region" description="Helical" evidence="7">
    <location>
        <begin position="138"/>
        <end position="157"/>
    </location>
</feature>
<evidence type="ECO:0000259" key="8">
    <source>
        <dbReference type="PROSITE" id="PS50928"/>
    </source>
</evidence>
<dbReference type="GO" id="GO:0055085">
    <property type="term" value="P:transmembrane transport"/>
    <property type="evidence" value="ECO:0007669"/>
    <property type="project" value="InterPro"/>
</dbReference>
<evidence type="ECO:0000256" key="6">
    <source>
        <dbReference type="ARBA" id="ARBA00023136"/>
    </source>
</evidence>
<evidence type="ECO:0000256" key="3">
    <source>
        <dbReference type="ARBA" id="ARBA00022475"/>
    </source>
</evidence>
<keyword evidence="5 7" id="KW-1133">Transmembrane helix</keyword>
<evidence type="ECO:0000256" key="5">
    <source>
        <dbReference type="ARBA" id="ARBA00022989"/>
    </source>
</evidence>
<feature type="transmembrane region" description="Helical" evidence="7">
    <location>
        <begin position="73"/>
        <end position="95"/>
    </location>
</feature>
<dbReference type="CDD" id="cd06261">
    <property type="entry name" value="TM_PBP2"/>
    <property type="match status" value="1"/>
</dbReference>
<evidence type="ECO:0000256" key="2">
    <source>
        <dbReference type="ARBA" id="ARBA00022448"/>
    </source>
</evidence>
<feature type="transmembrane region" description="Helical" evidence="7">
    <location>
        <begin position="236"/>
        <end position="262"/>
    </location>
</feature>
<dbReference type="PANTHER" id="PTHR32243">
    <property type="entry name" value="MALTOSE TRANSPORT SYSTEM PERMEASE-RELATED"/>
    <property type="match status" value="1"/>
</dbReference>
<feature type="domain" description="ABC transmembrane type-1" evidence="8">
    <location>
        <begin position="69"/>
        <end position="262"/>
    </location>
</feature>
<feature type="transmembrane region" description="Helical" evidence="7">
    <location>
        <begin position="195"/>
        <end position="216"/>
    </location>
</feature>
<dbReference type="RefSeq" id="WP_035077660.1">
    <property type="nucleotide sequence ID" value="NZ_JQGC01000001.1"/>
</dbReference>
<dbReference type="STRING" id="46914.JP75_00540"/>
<feature type="transmembrane region" description="Helical" evidence="7">
    <location>
        <begin position="107"/>
        <end position="132"/>
    </location>
</feature>
<keyword evidence="10" id="KW-1185">Reference proteome</keyword>
<sequence>MKLTIPAFVGRIAFSALAALIGAIFALPLLWFLFAPFNARAELGLALPDPWTLSNFVTVFGNSYAVQALWNSFIQAVGGVILVGAAATLAAYALSRSSIPGKGAVTYILLLFSSVVSGSAAMVPIFLIISAAGLMDTHLAVILTFAGGLLPTAMFILRDFIDSIPKSYEESAMVAGASPVQAFFDVALPVIRPGIVVVVVWGFVNIWGSFLIPFILLRSDSNMPASVAIYSFYSEAGTPIVTLLAAYSLIYSLPVIALYLFVSWKFGFRFFGGIKA</sequence>
<comment type="caution">
    <text evidence="9">The sequence shown here is derived from an EMBL/GenBank/DDBJ whole genome shotgun (WGS) entry which is preliminary data.</text>
</comment>
<dbReference type="OrthoDB" id="8444880at2"/>
<keyword evidence="4 7" id="KW-0812">Transmembrane</keyword>
<evidence type="ECO:0000313" key="9">
    <source>
        <dbReference type="EMBL" id="KFL32683.1"/>
    </source>
</evidence>
<comment type="similarity">
    <text evidence="7">Belongs to the binding-protein-dependent transport system permease family.</text>
</comment>
<keyword evidence="2 7" id="KW-0813">Transport</keyword>
<dbReference type="Proteomes" id="UP000028981">
    <property type="component" value="Unassembled WGS sequence"/>
</dbReference>
<dbReference type="Gene3D" id="1.10.3720.10">
    <property type="entry name" value="MetI-like"/>
    <property type="match status" value="1"/>
</dbReference>
<reference evidence="9 10" key="1">
    <citation type="submission" date="2014-08" db="EMBL/GenBank/DDBJ databases">
        <authorList>
            <person name="Hassan Y.I."/>
            <person name="Lepp D."/>
            <person name="Zhou T."/>
        </authorList>
    </citation>
    <scope>NUCLEOTIDE SEQUENCE [LARGE SCALE GENOMIC DNA]</scope>
    <source>
        <strain evidence="9 10">IFO13584</strain>
    </source>
</reference>
<evidence type="ECO:0000256" key="4">
    <source>
        <dbReference type="ARBA" id="ARBA00022692"/>
    </source>
</evidence>
<evidence type="ECO:0000256" key="1">
    <source>
        <dbReference type="ARBA" id="ARBA00004651"/>
    </source>
</evidence>
<dbReference type="GO" id="GO:0005886">
    <property type="term" value="C:plasma membrane"/>
    <property type="evidence" value="ECO:0007669"/>
    <property type="project" value="UniProtKB-SubCell"/>
</dbReference>
<dbReference type="PANTHER" id="PTHR32243:SF18">
    <property type="entry name" value="INNER MEMBRANE ABC TRANSPORTER PERMEASE PROTEIN YCJP"/>
    <property type="match status" value="1"/>
</dbReference>
<dbReference type="EMBL" id="JQGC01000001">
    <property type="protein sequence ID" value="KFL32683.1"/>
    <property type="molecule type" value="Genomic_DNA"/>
</dbReference>
<accession>A0A087M730</accession>
<evidence type="ECO:0000256" key="7">
    <source>
        <dbReference type="RuleBase" id="RU363032"/>
    </source>
</evidence>
<keyword evidence="6 7" id="KW-0472">Membrane</keyword>
<feature type="transmembrane region" description="Helical" evidence="7">
    <location>
        <begin position="12"/>
        <end position="34"/>
    </location>
</feature>
<organism evidence="9 10">
    <name type="scientific">Devosia riboflavina</name>
    <dbReference type="NCBI Taxonomy" id="46914"/>
    <lineage>
        <taxon>Bacteria</taxon>
        <taxon>Pseudomonadati</taxon>
        <taxon>Pseudomonadota</taxon>
        <taxon>Alphaproteobacteria</taxon>
        <taxon>Hyphomicrobiales</taxon>
        <taxon>Devosiaceae</taxon>
        <taxon>Devosia</taxon>
    </lineage>
</organism>
<dbReference type="Pfam" id="PF00528">
    <property type="entry name" value="BPD_transp_1"/>
    <property type="match status" value="1"/>
</dbReference>
<dbReference type="PROSITE" id="PS50928">
    <property type="entry name" value="ABC_TM1"/>
    <property type="match status" value="1"/>
</dbReference>
<dbReference type="InterPro" id="IPR000515">
    <property type="entry name" value="MetI-like"/>
</dbReference>